<sequence length="263" mass="29282">MHGLVTSGHSFRYFPRALYTTDVTFQQANRPSGSMAEAMPFFSAKHKLYSYKVEVSATPRGLAANCTRHARGNTADITMFKDNEGFHHTARVKGEANRRIPDNRPMGADYADEWAVLADKGYQGMRIAACAETFPRKRLFYPPPTFIGYQHAGVTGLPVERRSQHCQLRGGLDYTVRSSDTAAISYSAATDYTVFLGNTANSIFSDYTVRADHTVAYSQKICARYTAFGSLRATWCSATQPVLSWRCAYLQERTAHCQPGASR</sequence>
<evidence type="ECO:0008006" key="3">
    <source>
        <dbReference type="Google" id="ProtNLM"/>
    </source>
</evidence>
<dbReference type="AlphaFoldDB" id="A0A8J5INB5"/>
<dbReference type="EMBL" id="JAENGY010000756">
    <property type="protein sequence ID" value="KAG6957082.1"/>
    <property type="molecule type" value="Genomic_DNA"/>
</dbReference>
<dbReference type="Proteomes" id="UP000709295">
    <property type="component" value="Unassembled WGS sequence"/>
</dbReference>
<evidence type="ECO:0000313" key="1">
    <source>
        <dbReference type="EMBL" id="KAG6957082.1"/>
    </source>
</evidence>
<keyword evidence="2" id="KW-1185">Reference proteome</keyword>
<organism evidence="1 2">
    <name type="scientific">Phytophthora aleatoria</name>
    <dbReference type="NCBI Taxonomy" id="2496075"/>
    <lineage>
        <taxon>Eukaryota</taxon>
        <taxon>Sar</taxon>
        <taxon>Stramenopiles</taxon>
        <taxon>Oomycota</taxon>
        <taxon>Peronosporomycetes</taxon>
        <taxon>Peronosporales</taxon>
        <taxon>Peronosporaceae</taxon>
        <taxon>Phytophthora</taxon>
    </lineage>
</organism>
<comment type="caution">
    <text evidence="1">The sequence shown here is derived from an EMBL/GenBank/DDBJ whole genome shotgun (WGS) entry which is preliminary data.</text>
</comment>
<reference evidence="1" key="1">
    <citation type="submission" date="2021-01" db="EMBL/GenBank/DDBJ databases">
        <title>Phytophthora aleatoria, a newly-described species from Pinus radiata is distinct from Phytophthora cactorum isolates based on comparative genomics.</title>
        <authorList>
            <person name="Mcdougal R."/>
            <person name="Panda P."/>
            <person name="Williams N."/>
            <person name="Studholme D.J."/>
        </authorList>
    </citation>
    <scope>NUCLEOTIDE SEQUENCE</scope>
    <source>
        <strain evidence="1">NZFS 4037</strain>
    </source>
</reference>
<proteinExistence type="predicted"/>
<accession>A0A8J5INB5</accession>
<evidence type="ECO:0000313" key="2">
    <source>
        <dbReference type="Proteomes" id="UP000709295"/>
    </source>
</evidence>
<name>A0A8J5INB5_9STRA</name>
<protein>
    <recommendedName>
        <fullName evidence="3">DDE Tnp4 domain-containing protein</fullName>
    </recommendedName>
</protein>
<gene>
    <name evidence="1" type="ORF">JG688_00011131</name>
</gene>